<dbReference type="AlphaFoldDB" id="A0AAV4Y9U2"/>
<gene>
    <name evidence="1" type="ORF">CEXT_734911</name>
</gene>
<proteinExistence type="predicted"/>
<keyword evidence="2" id="KW-1185">Reference proteome</keyword>
<evidence type="ECO:0000313" key="2">
    <source>
        <dbReference type="Proteomes" id="UP001054945"/>
    </source>
</evidence>
<organism evidence="1 2">
    <name type="scientific">Caerostris extrusa</name>
    <name type="common">Bark spider</name>
    <name type="synonym">Caerostris bankana</name>
    <dbReference type="NCBI Taxonomy" id="172846"/>
    <lineage>
        <taxon>Eukaryota</taxon>
        <taxon>Metazoa</taxon>
        <taxon>Ecdysozoa</taxon>
        <taxon>Arthropoda</taxon>
        <taxon>Chelicerata</taxon>
        <taxon>Arachnida</taxon>
        <taxon>Araneae</taxon>
        <taxon>Araneomorphae</taxon>
        <taxon>Entelegynae</taxon>
        <taxon>Araneoidea</taxon>
        <taxon>Araneidae</taxon>
        <taxon>Caerostris</taxon>
    </lineage>
</organism>
<comment type="caution">
    <text evidence="1">The sequence shown here is derived from an EMBL/GenBank/DDBJ whole genome shotgun (WGS) entry which is preliminary data.</text>
</comment>
<name>A0AAV4Y9U2_CAEEX</name>
<accession>A0AAV4Y9U2</accession>
<dbReference type="Proteomes" id="UP001054945">
    <property type="component" value="Unassembled WGS sequence"/>
</dbReference>
<reference evidence="1 2" key="1">
    <citation type="submission" date="2021-06" db="EMBL/GenBank/DDBJ databases">
        <title>Caerostris extrusa draft genome.</title>
        <authorList>
            <person name="Kono N."/>
            <person name="Arakawa K."/>
        </authorList>
    </citation>
    <scope>NUCLEOTIDE SEQUENCE [LARGE SCALE GENOMIC DNA]</scope>
</reference>
<protein>
    <submittedName>
        <fullName evidence="1">Uncharacterized protein</fullName>
    </submittedName>
</protein>
<sequence>MLKVAFCERTREVLSRQKVHGLKKQKKKRQHFTGTSLKLRFRAPSTLENRRKYLHDWSRLNSRKPFSFPNLLYSASHFPFNLISNQEHTHNRIYSNSETLRDSVLDIPESNSSNRCPDHDRIGRQSSMPLSIHLKFYGDSTTRAQRAGGRTRQRTAKRKYRNKDHYLLLHAISYPAQSFE</sequence>
<dbReference type="EMBL" id="BPLR01018880">
    <property type="protein sequence ID" value="GIZ02932.1"/>
    <property type="molecule type" value="Genomic_DNA"/>
</dbReference>
<evidence type="ECO:0000313" key="1">
    <source>
        <dbReference type="EMBL" id="GIZ02932.1"/>
    </source>
</evidence>